<dbReference type="PROSITE" id="PS50925">
    <property type="entry name" value="BLUF"/>
    <property type="match status" value="1"/>
</dbReference>
<evidence type="ECO:0000313" key="3">
    <source>
        <dbReference type="Proteomes" id="UP000298216"/>
    </source>
</evidence>
<proteinExistence type="predicted"/>
<dbReference type="SMART" id="SM01034">
    <property type="entry name" value="BLUF"/>
    <property type="match status" value="1"/>
</dbReference>
<feature type="domain" description="BLUF" evidence="1">
    <location>
        <begin position="3"/>
        <end position="96"/>
    </location>
</feature>
<dbReference type="InterPro" id="IPR007024">
    <property type="entry name" value="BLUF_domain"/>
</dbReference>
<dbReference type="AlphaFoldDB" id="A0A4Y9RZC7"/>
<dbReference type="Pfam" id="PF04940">
    <property type="entry name" value="BLUF"/>
    <property type="match status" value="1"/>
</dbReference>
<keyword evidence="3" id="KW-1185">Reference proteome</keyword>
<dbReference type="RefSeq" id="WP_135193989.1">
    <property type="nucleotide sequence ID" value="NZ_SPVH01000002.1"/>
</dbReference>
<dbReference type="Gene3D" id="3.30.70.100">
    <property type="match status" value="1"/>
</dbReference>
<dbReference type="SUPFAM" id="SSF54975">
    <property type="entry name" value="Acylphosphatase/BLUF domain-like"/>
    <property type="match status" value="1"/>
</dbReference>
<reference evidence="2 3" key="1">
    <citation type="submission" date="2019-03" db="EMBL/GenBank/DDBJ databases">
        <title>Draft genome of Brevundimonas sp. a heavy metal resistant soil bacteria.</title>
        <authorList>
            <person name="Soto J."/>
        </authorList>
    </citation>
    <scope>NUCLEOTIDE SEQUENCE [LARGE SCALE GENOMIC DNA]</scope>
    <source>
        <strain evidence="2 3">B-10</strain>
    </source>
</reference>
<dbReference type="OrthoDB" id="196105at2"/>
<dbReference type="InterPro" id="IPR036046">
    <property type="entry name" value="Acylphosphatase-like_dom_sf"/>
</dbReference>
<dbReference type="GO" id="GO:0009882">
    <property type="term" value="F:blue light photoreceptor activity"/>
    <property type="evidence" value="ECO:0007669"/>
    <property type="project" value="InterPro"/>
</dbReference>
<sequence>MALFRIVYVSEATGSVGSGLMPLIDIIGVSEQNNRRDHLTGVLMRHDGRFLQVLEGARADLNRVMARLSRDRRHENLRIVSDQSVPERLFPNWAMARLETTPEAEAFMASDLMQHDAAAHADRVLAGLVEGMADAV</sequence>
<evidence type="ECO:0000313" key="2">
    <source>
        <dbReference type="EMBL" id="TFW14607.1"/>
    </source>
</evidence>
<name>A0A4Y9RZC7_9CAUL</name>
<accession>A0A4Y9RZC7</accession>
<dbReference type="GO" id="GO:0071949">
    <property type="term" value="F:FAD binding"/>
    <property type="evidence" value="ECO:0007669"/>
    <property type="project" value="InterPro"/>
</dbReference>
<protein>
    <submittedName>
        <fullName evidence="2">BLUF domain-containing protein</fullName>
    </submittedName>
</protein>
<dbReference type="Proteomes" id="UP000298216">
    <property type="component" value="Unassembled WGS sequence"/>
</dbReference>
<organism evidence="2 3">
    <name type="scientific">Brevundimonas intermedia</name>
    <dbReference type="NCBI Taxonomy" id="74315"/>
    <lineage>
        <taxon>Bacteria</taxon>
        <taxon>Pseudomonadati</taxon>
        <taxon>Pseudomonadota</taxon>
        <taxon>Alphaproteobacteria</taxon>
        <taxon>Caulobacterales</taxon>
        <taxon>Caulobacteraceae</taxon>
        <taxon>Brevundimonas</taxon>
    </lineage>
</organism>
<evidence type="ECO:0000259" key="1">
    <source>
        <dbReference type="PROSITE" id="PS50925"/>
    </source>
</evidence>
<dbReference type="EMBL" id="SPVH01000002">
    <property type="protein sequence ID" value="TFW14607.1"/>
    <property type="molecule type" value="Genomic_DNA"/>
</dbReference>
<gene>
    <name evidence="2" type="ORF">EGY25_05305</name>
</gene>
<comment type="caution">
    <text evidence="2">The sequence shown here is derived from an EMBL/GenBank/DDBJ whole genome shotgun (WGS) entry which is preliminary data.</text>
</comment>